<reference evidence="13" key="1">
    <citation type="submission" date="2016-10" db="EMBL/GenBank/DDBJ databases">
        <title>CRISPR-Cas defence system in Roseofilum reptotaenium: evidence of a bacteriophage-cyanobacterium arms race in the coral black band disease.</title>
        <authorList>
            <person name="Buerger P."/>
            <person name="Wood-Charlson E.M."/>
            <person name="Weynberg K.D."/>
            <person name="Willis B."/>
            <person name="Van Oppen M.J."/>
        </authorList>
    </citation>
    <scope>NUCLEOTIDE SEQUENCE [LARGE SCALE GENOMIC DNA]</scope>
    <source>
        <strain evidence="13">AO1-A</strain>
    </source>
</reference>
<keyword evidence="4 13" id="KW-0418">Kinase</keyword>
<evidence type="ECO:0000259" key="12">
    <source>
        <dbReference type="PROSITE" id="PS50110"/>
    </source>
</evidence>
<dbReference type="EMBL" id="MLAW01000007">
    <property type="protein sequence ID" value="OJJ26465.1"/>
    <property type="molecule type" value="Genomic_DNA"/>
</dbReference>
<dbReference type="SUPFAM" id="SSF55874">
    <property type="entry name" value="ATPase domain of HSP90 chaperone/DNA topoisomerase II/histidine kinase"/>
    <property type="match status" value="1"/>
</dbReference>
<dbReference type="PRINTS" id="PR00344">
    <property type="entry name" value="BCTRLSENSOR"/>
</dbReference>
<dbReference type="SMART" id="SM00387">
    <property type="entry name" value="HATPase_c"/>
    <property type="match status" value="1"/>
</dbReference>
<dbReference type="InterPro" id="IPR005467">
    <property type="entry name" value="His_kinase_dom"/>
</dbReference>
<dbReference type="AlphaFoldDB" id="A0A1L9QUT6"/>
<dbReference type="InterPro" id="IPR036890">
    <property type="entry name" value="HATPase_C_sf"/>
</dbReference>
<evidence type="ECO:0000256" key="6">
    <source>
        <dbReference type="ARBA" id="ARBA00023015"/>
    </source>
</evidence>
<dbReference type="EC" id="2.7.13.3" evidence="2"/>
<comment type="catalytic activity">
    <reaction evidence="1">
        <text>ATP + protein L-histidine = ADP + protein N-phospho-L-histidine.</text>
        <dbReference type="EC" id="2.7.13.3"/>
    </reaction>
</comment>
<dbReference type="InterPro" id="IPR036097">
    <property type="entry name" value="HisK_dim/P_sf"/>
</dbReference>
<dbReference type="Gene3D" id="3.40.50.2300">
    <property type="match status" value="1"/>
</dbReference>
<dbReference type="FunFam" id="3.40.50.2300:FF:000001">
    <property type="entry name" value="DNA-binding response regulator PhoB"/>
    <property type="match status" value="1"/>
</dbReference>
<feature type="domain" description="Response regulatory" evidence="12">
    <location>
        <begin position="11"/>
        <end position="127"/>
    </location>
</feature>
<keyword evidence="3 9" id="KW-0597">Phosphoprotein</keyword>
<dbReference type="CDD" id="cd19920">
    <property type="entry name" value="REC_PA4781-like"/>
    <property type="match status" value="1"/>
</dbReference>
<dbReference type="Pfam" id="PF02518">
    <property type="entry name" value="HATPase_c"/>
    <property type="match status" value="1"/>
</dbReference>
<dbReference type="Pfam" id="PF00072">
    <property type="entry name" value="Response_reg"/>
    <property type="match status" value="1"/>
</dbReference>
<evidence type="ECO:0000313" key="13">
    <source>
        <dbReference type="EMBL" id="OJJ26465.1"/>
    </source>
</evidence>
<evidence type="ECO:0000256" key="10">
    <source>
        <dbReference type="SAM" id="Coils"/>
    </source>
</evidence>
<sequence>MSKNSDPELNIILIVDDNPNNLAVLSDFLDESGFEVRVARDGESALEKVNYAPPDLILLDVMMPGIDGFEACRQLKSNPETEAIPIIFMTALSDTVDKVKGLELGAVDYITKPFSQEEVLARVRLHLRLRKMAEKLAEQNEILKQEIEEKNRAEVALQALTQELEQRVNDRTAELQQALTDLQDAQVQLVQNEKMSTLGQLVAGVAHEINNPVGFIMGNLSHAQQYIQDIIEHLNLYQQCYPEPDLEIQDHYEEIELDFLLKDLPDLIGSMHEGTDRIRNISRSLRTFSRSDITSKVSSDIHEGIDSTLLILKHRLKATEERPAIAIIKKYGDVPEITCYPGQLNQVFMNLLANAIDALDESNQGRTFQEIESNPNQITIQTQLSPSQREVIITIEDNGKGIPEEIQNKIFDHLYTTKAYGQGTGLGLSISRQIVEEKHGGKLSCHSASVCASETEFYRGCVFTITLPVT</sequence>
<evidence type="ECO:0000256" key="2">
    <source>
        <dbReference type="ARBA" id="ARBA00012438"/>
    </source>
</evidence>
<dbReference type="SUPFAM" id="SSF47384">
    <property type="entry name" value="Homodimeric domain of signal transducing histidine kinase"/>
    <property type="match status" value="1"/>
</dbReference>
<dbReference type="GO" id="GO:0003677">
    <property type="term" value="F:DNA binding"/>
    <property type="evidence" value="ECO:0007669"/>
    <property type="project" value="UniProtKB-KW"/>
</dbReference>
<gene>
    <name evidence="13" type="ORF">BI308_06340</name>
</gene>
<comment type="caution">
    <text evidence="13">The sequence shown here is derived from an EMBL/GenBank/DDBJ whole genome shotgun (WGS) entry which is preliminary data.</text>
</comment>
<organism evidence="13 14">
    <name type="scientific">Roseofilum reptotaenium AO1-A</name>
    <dbReference type="NCBI Taxonomy" id="1925591"/>
    <lineage>
        <taxon>Bacteria</taxon>
        <taxon>Bacillati</taxon>
        <taxon>Cyanobacteriota</taxon>
        <taxon>Cyanophyceae</taxon>
        <taxon>Desertifilales</taxon>
        <taxon>Desertifilaceae</taxon>
        <taxon>Roseofilum</taxon>
    </lineage>
</organism>
<evidence type="ECO:0000256" key="7">
    <source>
        <dbReference type="ARBA" id="ARBA00023125"/>
    </source>
</evidence>
<dbReference type="SMART" id="SM00448">
    <property type="entry name" value="REC"/>
    <property type="match status" value="1"/>
</dbReference>
<evidence type="ECO:0000256" key="4">
    <source>
        <dbReference type="ARBA" id="ARBA00022777"/>
    </source>
</evidence>
<keyword evidence="6" id="KW-0805">Transcription regulation</keyword>
<dbReference type="Proteomes" id="UP000183940">
    <property type="component" value="Unassembled WGS sequence"/>
</dbReference>
<dbReference type="STRING" id="1925591.BI308_06340"/>
<dbReference type="Gene3D" id="1.10.287.130">
    <property type="match status" value="1"/>
</dbReference>
<dbReference type="Gene3D" id="3.30.565.10">
    <property type="entry name" value="Histidine kinase-like ATPase, C-terminal domain"/>
    <property type="match status" value="1"/>
</dbReference>
<evidence type="ECO:0000256" key="9">
    <source>
        <dbReference type="PROSITE-ProRule" id="PRU00169"/>
    </source>
</evidence>
<keyword evidence="4 13" id="KW-0808">Transferase</keyword>
<keyword evidence="7" id="KW-0238">DNA-binding</keyword>
<dbReference type="CDD" id="cd00082">
    <property type="entry name" value="HisKA"/>
    <property type="match status" value="1"/>
</dbReference>
<evidence type="ECO:0000256" key="5">
    <source>
        <dbReference type="ARBA" id="ARBA00023012"/>
    </source>
</evidence>
<keyword evidence="8" id="KW-0804">Transcription</keyword>
<proteinExistence type="predicted"/>
<name>A0A1L9QUT6_9CYAN</name>
<feature type="domain" description="Histidine kinase" evidence="11">
    <location>
        <begin position="204"/>
        <end position="470"/>
    </location>
</feature>
<evidence type="ECO:0000256" key="8">
    <source>
        <dbReference type="ARBA" id="ARBA00023163"/>
    </source>
</evidence>
<keyword evidence="10" id="KW-0175">Coiled coil</keyword>
<dbReference type="InterPro" id="IPR004358">
    <property type="entry name" value="Sig_transdc_His_kin-like_C"/>
</dbReference>
<protein>
    <recommendedName>
        <fullName evidence="2">histidine kinase</fullName>
        <ecNumber evidence="2">2.7.13.3</ecNumber>
    </recommendedName>
</protein>
<dbReference type="SUPFAM" id="SSF52172">
    <property type="entry name" value="CheY-like"/>
    <property type="match status" value="1"/>
</dbReference>
<feature type="coiled-coil region" evidence="10">
    <location>
        <begin position="126"/>
        <end position="195"/>
    </location>
</feature>
<evidence type="ECO:0000259" key="11">
    <source>
        <dbReference type="PROSITE" id="PS50109"/>
    </source>
</evidence>
<dbReference type="PANTHER" id="PTHR43547">
    <property type="entry name" value="TWO-COMPONENT HISTIDINE KINASE"/>
    <property type="match status" value="1"/>
</dbReference>
<dbReference type="InterPro" id="IPR003661">
    <property type="entry name" value="HisK_dim/P_dom"/>
</dbReference>
<feature type="modified residue" description="4-aspartylphosphate" evidence="9">
    <location>
        <position position="60"/>
    </location>
</feature>
<evidence type="ECO:0000256" key="3">
    <source>
        <dbReference type="ARBA" id="ARBA00022553"/>
    </source>
</evidence>
<dbReference type="GO" id="GO:0000155">
    <property type="term" value="F:phosphorelay sensor kinase activity"/>
    <property type="evidence" value="ECO:0007669"/>
    <property type="project" value="InterPro"/>
</dbReference>
<evidence type="ECO:0000313" key="14">
    <source>
        <dbReference type="Proteomes" id="UP000183940"/>
    </source>
</evidence>
<keyword evidence="14" id="KW-1185">Reference proteome</keyword>
<evidence type="ECO:0000256" key="1">
    <source>
        <dbReference type="ARBA" id="ARBA00000085"/>
    </source>
</evidence>
<dbReference type="PROSITE" id="PS50109">
    <property type="entry name" value="HIS_KIN"/>
    <property type="match status" value="1"/>
</dbReference>
<dbReference type="PANTHER" id="PTHR43547:SF2">
    <property type="entry name" value="HYBRID SIGNAL TRANSDUCTION HISTIDINE KINASE C"/>
    <property type="match status" value="1"/>
</dbReference>
<dbReference type="InterPro" id="IPR001789">
    <property type="entry name" value="Sig_transdc_resp-reg_receiver"/>
</dbReference>
<dbReference type="PROSITE" id="PS50110">
    <property type="entry name" value="RESPONSE_REGULATORY"/>
    <property type="match status" value="1"/>
</dbReference>
<dbReference type="InterPro" id="IPR011006">
    <property type="entry name" value="CheY-like_superfamily"/>
</dbReference>
<dbReference type="InterPro" id="IPR003594">
    <property type="entry name" value="HATPase_dom"/>
</dbReference>
<accession>A0A1L9QUT6</accession>
<keyword evidence="5" id="KW-0902">Two-component regulatory system</keyword>